<sequence length="368" mass="39564">MSQLNRRDSIKTIAALGAAGTLGGLSGLARAQKPLTVGVIYVGPRDDYGYNQAQAQAAAEVKKMPGLKVVEEENVPETAAVQKTMTGMISQDGAKVLFPTSFGYFDPHILALAPKNPDVRFSHCGGMWTEGKHPKNVGSYFGYIDECQYLNGVIAGHMTKSNKIAFIAAKPIPQVLRNINAFTLGARSVKPGITCNVIFTGDWSMPVKEAEATNSLADQGCDVFTMHVDSPKVIVETAAKRGKMVCGYHASQAKLAPNAYLTGAEWNWLTAYKTVIDAAQNGKPHPNFLRGGLKEGYVKMSAYGPMVTDAAKKQADDIKAKMIEGKFDIFVGGIKDGKGTVVVPKTLQQTDLELEKMNYLVEGVLGSL</sequence>
<proteinExistence type="predicted"/>
<protein>
    <submittedName>
        <fullName evidence="3">BMP family ABC transporter substrate-binding protein</fullName>
    </submittedName>
</protein>
<dbReference type="PANTHER" id="PTHR43208">
    <property type="entry name" value="ABC TRANSPORTER SUBSTRATE-BINDING PROTEIN"/>
    <property type="match status" value="1"/>
</dbReference>
<dbReference type="Proteomes" id="UP001363010">
    <property type="component" value="Unassembled WGS sequence"/>
</dbReference>
<dbReference type="Pfam" id="PF02608">
    <property type="entry name" value="Bmp"/>
    <property type="match status" value="1"/>
</dbReference>
<dbReference type="EMBL" id="JBBKZV010000022">
    <property type="protein sequence ID" value="MEJ8825450.1"/>
    <property type="molecule type" value="Genomic_DNA"/>
</dbReference>
<dbReference type="InterPro" id="IPR003760">
    <property type="entry name" value="PnrA-like"/>
</dbReference>
<accession>A0ABU8W6A5</accession>
<dbReference type="Gene3D" id="3.40.50.2300">
    <property type="match status" value="2"/>
</dbReference>
<feature type="domain" description="ABC transporter substrate-binding protein PnrA-like" evidence="2">
    <location>
        <begin position="36"/>
        <end position="325"/>
    </location>
</feature>
<name>A0ABU8W6A5_9BURK</name>
<dbReference type="PANTHER" id="PTHR43208:SF1">
    <property type="entry name" value="ABC TRANSPORTER SUBSTRATE-BINDING PROTEIN"/>
    <property type="match status" value="1"/>
</dbReference>
<dbReference type="CDD" id="cd19963">
    <property type="entry name" value="PBP1_BMP-like"/>
    <property type="match status" value="1"/>
</dbReference>
<dbReference type="InterPro" id="IPR052910">
    <property type="entry name" value="ABC-Purine-Binding"/>
</dbReference>
<dbReference type="RefSeq" id="WP_340366483.1">
    <property type="nucleotide sequence ID" value="NZ_JBBKZV010000022.1"/>
</dbReference>
<reference evidence="3 4" key="1">
    <citation type="submission" date="2024-03" db="EMBL/GenBank/DDBJ databases">
        <title>Novel species of the genus Variovorax.</title>
        <authorList>
            <person name="Liu Q."/>
            <person name="Xin Y.-H."/>
        </authorList>
    </citation>
    <scope>NUCLEOTIDE SEQUENCE [LARGE SCALE GENOMIC DNA]</scope>
    <source>
        <strain evidence="3 4">KACC 18501</strain>
    </source>
</reference>
<comment type="caution">
    <text evidence="3">The sequence shown here is derived from an EMBL/GenBank/DDBJ whole genome shotgun (WGS) entry which is preliminary data.</text>
</comment>
<organism evidence="3 4">
    <name type="scientific">Variovorax humicola</name>
    <dbReference type="NCBI Taxonomy" id="1769758"/>
    <lineage>
        <taxon>Bacteria</taxon>
        <taxon>Pseudomonadati</taxon>
        <taxon>Pseudomonadota</taxon>
        <taxon>Betaproteobacteria</taxon>
        <taxon>Burkholderiales</taxon>
        <taxon>Comamonadaceae</taxon>
        <taxon>Variovorax</taxon>
    </lineage>
</organism>
<dbReference type="PROSITE" id="PS51318">
    <property type="entry name" value="TAT"/>
    <property type="match status" value="1"/>
</dbReference>
<evidence type="ECO:0000259" key="2">
    <source>
        <dbReference type="Pfam" id="PF02608"/>
    </source>
</evidence>
<dbReference type="InterPro" id="IPR006311">
    <property type="entry name" value="TAT_signal"/>
</dbReference>
<keyword evidence="1" id="KW-0732">Signal</keyword>
<evidence type="ECO:0000256" key="1">
    <source>
        <dbReference type="ARBA" id="ARBA00022729"/>
    </source>
</evidence>
<evidence type="ECO:0000313" key="3">
    <source>
        <dbReference type="EMBL" id="MEJ8825450.1"/>
    </source>
</evidence>
<gene>
    <name evidence="3" type="ORF">WKW80_26085</name>
</gene>
<keyword evidence="4" id="KW-1185">Reference proteome</keyword>
<evidence type="ECO:0000313" key="4">
    <source>
        <dbReference type="Proteomes" id="UP001363010"/>
    </source>
</evidence>